<dbReference type="RefSeq" id="WP_303491593.1">
    <property type="nucleotide sequence ID" value="NZ_JAUOPB010000003.1"/>
</dbReference>
<keyword evidence="2" id="KW-0313">Glucose metabolism</keyword>
<dbReference type="EMBL" id="JAUOPB010000003">
    <property type="protein sequence ID" value="MDO6421887.1"/>
    <property type="molecule type" value="Genomic_DNA"/>
</dbReference>
<evidence type="ECO:0000313" key="3">
    <source>
        <dbReference type="EMBL" id="MDO6421887.1"/>
    </source>
</evidence>
<sequence length="397" mass="42392">MKLSTVRKSWDQSKIVANWFVGALFMTALAGCGEKSEAPKPATEEQGAAKPAVMESRFAIGGYTDGPGQGVNGLSLNHATGELTSLGLLAETVNPSYVAFNEDATVMYTVNEKEHGGISAFTLNTANNTFTLTAATQGVAYAPCHISLSPNGKFIAVANYMSGDVQLFSRAADANLALVSAQQHTGKGPNESRQEAPHPHWINWSPDGKFVYSVDLGIDQIIKYTVTEQGFSAGEPAITLQGGDGPRHMVFHANKDIAYVVNELSNTVAVLSYNPETGALTEMQRIGTLDPAFSEHSQTAAIKISPDQRFVYASNRGANTIAVFAVAADGSLTYVHEHTTEGKWPRDFTLSSDGKYVLVANEHSSTITLLARDSETGKLSSTGKSIAMHRPTAVVEF</sequence>
<dbReference type="Pfam" id="PF10282">
    <property type="entry name" value="Lactonase"/>
    <property type="match status" value="1"/>
</dbReference>
<comment type="similarity">
    <text evidence="1">Belongs to the cycloisomerase 2 family.</text>
</comment>
<evidence type="ECO:0000256" key="1">
    <source>
        <dbReference type="ARBA" id="ARBA00005564"/>
    </source>
</evidence>
<dbReference type="EC" id="3.1.1.-" evidence="3"/>
<dbReference type="Gene3D" id="2.130.10.10">
    <property type="entry name" value="YVTN repeat-like/Quinoprotein amine dehydrogenase"/>
    <property type="match status" value="1"/>
</dbReference>
<dbReference type="InterPro" id="IPR019405">
    <property type="entry name" value="Lactonase_7-beta_prop"/>
</dbReference>
<dbReference type="InterPro" id="IPR015943">
    <property type="entry name" value="WD40/YVTN_repeat-like_dom_sf"/>
</dbReference>
<proteinExistence type="inferred from homology"/>
<dbReference type="InterPro" id="IPR011048">
    <property type="entry name" value="Haem_d1_sf"/>
</dbReference>
<dbReference type="AlphaFoldDB" id="A0AAW7X5U2"/>
<name>A0AAW7X5U2_9GAMM</name>
<dbReference type="PROSITE" id="PS51257">
    <property type="entry name" value="PROKAR_LIPOPROTEIN"/>
    <property type="match status" value="1"/>
</dbReference>
<dbReference type="GO" id="GO:0017057">
    <property type="term" value="F:6-phosphogluconolactonase activity"/>
    <property type="evidence" value="ECO:0007669"/>
    <property type="project" value="TreeGrafter"/>
</dbReference>
<accession>A0AAW7X5U2</accession>
<dbReference type="PANTHER" id="PTHR30344">
    <property type="entry name" value="6-PHOSPHOGLUCONOLACTONASE-RELATED"/>
    <property type="match status" value="1"/>
</dbReference>
<dbReference type="GO" id="GO:0005829">
    <property type="term" value="C:cytosol"/>
    <property type="evidence" value="ECO:0007669"/>
    <property type="project" value="TreeGrafter"/>
</dbReference>
<keyword evidence="2" id="KW-0119">Carbohydrate metabolism</keyword>
<gene>
    <name evidence="3" type="ORF">Q4521_05335</name>
</gene>
<evidence type="ECO:0000256" key="2">
    <source>
        <dbReference type="ARBA" id="ARBA00022526"/>
    </source>
</evidence>
<protein>
    <submittedName>
        <fullName evidence="3">Lactonase family protein</fullName>
        <ecNumber evidence="3">3.1.1.-</ecNumber>
    </submittedName>
</protein>
<keyword evidence="3" id="KW-0378">Hydrolase</keyword>
<dbReference type="GO" id="GO:0006006">
    <property type="term" value="P:glucose metabolic process"/>
    <property type="evidence" value="ECO:0007669"/>
    <property type="project" value="UniProtKB-KW"/>
</dbReference>
<reference evidence="3" key="1">
    <citation type="submission" date="2023-07" db="EMBL/GenBank/DDBJ databases">
        <title>Genome content predicts the carbon catabolic preferences of heterotrophic bacteria.</title>
        <authorList>
            <person name="Gralka M."/>
        </authorList>
    </citation>
    <scope>NUCLEOTIDE SEQUENCE</scope>
    <source>
        <strain evidence="3">I3M17_2</strain>
    </source>
</reference>
<evidence type="ECO:0000313" key="4">
    <source>
        <dbReference type="Proteomes" id="UP001169760"/>
    </source>
</evidence>
<dbReference type="SUPFAM" id="SSF51004">
    <property type="entry name" value="C-terminal (heme d1) domain of cytochrome cd1-nitrite reductase"/>
    <property type="match status" value="1"/>
</dbReference>
<dbReference type="InterPro" id="IPR050282">
    <property type="entry name" value="Cycloisomerase_2"/>
</dbReference>
<dbReference type="PANTHER" id="PTHR30344:SF1">
    <property type="entry name" value="6-PHOSPHOGLUCONOLACTONASE"/>
    <property type="match status" value="1"/>
</dbReference>
<comment type="caution">
    <text evidence="3">The sequence shown here is derived from an EMBL/GenBank/DDBJ whole genome shotgun (WGS) entry which is preliminary data.</text>
</comment>
<organism evidence="3 4">
    <name type="scientific">Saccharophagus degradans</name>
    <dbReference type="NCBI Taxonomy" id="86304"/>
    <lineage>
        <taxon>Bacteria</taxon>
        <taxon>Pseudomonadati</taxon>
        <taxon>Pseudomonadota</taxon>
        <taxon>Gammaproteobacteria</taxon>
        <taxon>Cellvibrionales</taxon>
        <taxon>Cellvibrionaceae</taxon>
        <taxon>Saccharophagus</taxon>
    </lineage>
</organism>
<dbReference type="Proteomes" id="UP001169760">
    <property type="component" value="Unassembled WGS sequence"/>
</dbReference>